<evidence type="ECO:0000256" key="1">
    <source>
        <dbReference type="ARBA" id="ARBA00022737"/>
    </source>
</evidence>
<feature type="compositionally biased region" description="Acidic residues" evidence="2">
    <location>
        <begin position="988"/>
        <end position="1011"/>
    </location>
</feature>
<dbReference type="Pfam" id="PF24883">
    <property type="entry name" value="NPHP3_N"/>
    <property type="match status" value="1"/>
</dbReference>
<protein>
    <recommendedName>
        <fullName evidence="7">NACHT domain-containing protein</fullName>
    </recommendedName>
</protein>
<accession>A0A9P9DVZ9</accession>
<feature type="compositionally biased region" description="Basic and acidic residues" evidence="2">
    <location>
        <begin position="1012"/>
        <end position="1024"/>
    </location>
</feature>
<evidence type="ECO:0000313" key="5">
    <source>
        <dbReference type="EMBL" id="KAH7125546.1"/>
    </source>
</evidence>
<dbReference type="Proteomes" id="UP000700596">
    <property type="component" value="Unassembled WGS sequence"/>
</dbReference>
<dbReference type="InterPro" id="IPR056125">
    <property type="entry name" value="DUF7708"/>
</dbReference>
<feature type="region of interest" description="Disordered" evidence="2">
    <location>
        <begin position="978"/>
        <end position="1025"/>
    </location>
</feature>
<feature type="region of interest" description="Disordered" evidence="2">
    <location>
        <begin position="1215"/>
        <end position="1236"/>
    </location>
</feature>
<keyword evidence="1" id="KW-0677">Repeat</keyword>
<dbReference type="EMBL" id="JAGMWT010000007">
    <property type="protein sequence ID" value="KAH7125546.1"/>
    <property type="molecule type" value="Genomic_DNA"/>
</dbReference>
<evidence type="ECO:0000256" key="2">
    <source>
        <dbReference type="SAM" id="MobiDB-lite"/>
    </source>
</evidence>
<feature type="region of interest" description="Disordered" evidence="2">
    <location>
        <begin position="1276"/>
        <end position="1317"/>
    </location>
</feature>
<feature type="compositionally biased region" description="Pro residues" evidence="2">
    <location>
        <begin position="1279"/>
        <end position="1293"/>
    </location>
</feature>
<dbReference type="Gene3D" id="3.40.50.300">
    <property type="entry name" value="P-loop containing nucleotide triphosphate hydrolases"/>
    <property type="match status" value="1"/>
</dbReference>
<reference evidence="5" key="1">
    <citation type="journal article" date="2021" name="Nat. Commun.">
        <title>Genetic determinants of endophytism in the Arabidopsis root mycobiome.</title>
        <authorList>
            <person name="Mesny F."/>
            <person name="Miyauchi S."/>
            <person name="Thiergart T."/>
            <person name="Pickel B."/>
            <person name="Atanasova L."/>
            <person name="Karlsson M."/>
            <person name="Huettel B."/>
            <person name="Barry K.W."/>
            <person name="Haridas S."/>
            <person name="Chen C."/>
            <person name="Bauer D."/>
            <person name="Andreopoulos W."/>
            <person name="Pangilinan J."/>
            <person name="LaButti K."/>
            <person name="Riley R."/>
            <person name="Lipzen A."/>
            <person name="Clum A."/>
            <person name="Drula E."/>
            <person name="Henrissat B."/>
            <person name="Kohler A."/>
            <person name="Grigoriev I.V."/>
            <person name="Martin F.M."/>
            <person name="Hacquard S."/>
        </authorList>
    </citation>
    <scope>NUCLEOTIDE SEQUENCE</scope>
    <source>
        <strain evidence="5">MPI-CAGE-CH-0243</strain>
    </source>
</reference>
<dbReference type="OrthoDB" id="7464126at2759"/>
<dbReference type="PANTHER" id="PTHR10039:SF14">
    <property type="entry name" value="NACHT DOMAIN-CONTAINING PROTEIN"/>
    <property type="match status" value="1"/>
</dbReference>
<dbReference type="SUPFAM" id="SSF52540">
    <property type="entry name" value="P-loop containing nucleoside triphosphate hydrolases"/>
    <property type="match status" value="1"/>
</dbReference>
<keyword evidence="6" id="KW-1185">Reference proteome</keyword>
<feature type="domain" description="Nephrocystin 3-like N-terminal" evidence="4">
    <location>
        <begin position="261"/>
        <end position="425"/>
    </location>
</feature>
<feature type="domain" description="DUF7708" evidence="3">
    <location>
        <begin position="77"/>
        <end position="213"/>
    </location>
</feature>
<sequence>MSLFNQALAEFLSDLEKDKDGGGTFYTDVLEHMAASSGPGPVDYSKLDEQLFISFIDDLDHKQQETSKTRRLFRKLRPFISGVSQFTAAGDVMIQAAPDAAVLIYGGARLLLILAEGFDGCFERIVSIMEEVGALLACYQEWSEVFKGHKDMEELLISTYKNVVSFWKSVHRLFTQKGLRKLSPALKPLNEKWNHYHQKLLSDSNRVQMRVSTLESKIRKQKDKEDMCQRVLHWLKADEDERKLDVRRHLRVLEEKRHDKTCDWIFQHESTKSWLESRKSTAMWYNAGPGTGKSITAAAVVRKLRDEKGKTISFFCSFDDSALKQPITLFRCLILQLLKPKDPIPDDVMCRFKEDISRHVSQLSDLAIAAEVLSSLLSEEERVHIVIDGLDEFDDREQLLRYIAQLLQQKKHKIYGIVKWVFTSREDVSTIRDCMKKHGAQEITAAKACLAVDIKSWLRYHLECDHCVDIWADRADGNFLWISHIVPVLKGETATCDEEIEAELARFPKGLTGCYARALSQLTKRLANYDLQRQLARLIFTMVVGARQPLRLSELAQALAASKGTSKPIKRELIQDLGSNLITFDSSLDDNDDDPFVKVSHKSVSDFFCQDPVSLGLWDPDVQQYFVTREEANLELGKAALNYLSALRYEQPQDVSTITLTKEHSFLSHAANFWYSYLGRTPSSKELSKKVIDFIRSEAFWTCIAVQCCISPYLHAVYTPFGSAFSLESSVPGGEDDYILSIPLPGWLETFEPDGPQVIETYHAFIHEWHNVLTKYPSAVDQCMMDFRSQMIMPGRITSQSTRAKILSLYSETFAPATHPLSIVDLQLTSKDIAIKVLEYDELSRKYNARWMAPDGRTLKVKEKTKHKMALASGALPGQKQLFRGSLNPEATEYYIIDLNQLVVQRHRPIEGSFEDFNPSNVSFDAPKRDLGSWQLVSKSNSSNAVAYHCISTGKGMRDPPTRADAFVAQKSSYASMNSPEAVIDSTSDTESDSDGSDDSDSNSDSDDDDKSDSHSDITKHSELGSKSTNTQHCMLLVMDSKPPLWHFWNSSEYKVEAPCVFHPNKPLAIWSERASNASLLDTSSGKLQVLHLPEPPNIDFSSLAACRKEFHFAPSESPDSFYYLLYTAKVTGTGGIGHSVYISIISLTSTQSSEYTLQSKSTPISMNYECETQIRQPFILTDWCDSLLYIAFPPLSCNSKIVRIRLGTKIPMEDGDALEQQKEENTEQEEDEPQIQTLIEPVFFPFSTLYRHPRLRFIGRKPTSRHLTMALILEAKPKPQPANPSQCTPPPFSSRSSTKTPPPSKSNAHDQGLDTPPTVLLWNVHAKKDWRAWDQDTDVKDKGVVDRESRYEMLRGGFLAKNKRFEVTARSGLDWRRQAFLSCA</sequence>
<dbReference type="InterPro" id="IPR027417">
    <property type="entry name" value="P-loop_NTPase"/>
</dbReference>
<name>A0A9P9DVZ9_9PLEO</name>
<organism evidence="5 6">
    <name type="scientific">Dendryphion nanum</name>
    <dbReference type="NCBI Taxonomy" id="256645"/>
    <lineage>
        <taxon>Eukaryota</taxon>
        <taxon>Fungi</taxon>
        <taxon>Dikarya</taxon>
        <taxon>Ascomycota</taxon>
        <taxon>Pezizomycotina</taxon>
        <taxon>Dothideomycetes</taxon>
        <taxon>Pleosporomycetidae</taxon>
        <taxon>Pleosporales</taxon>
        <taxon>Torulaceae</taxon>
        <taxon>Dendryphion</taxon>
    </lineage>
</organism>
<dbReference type="PANTHER" id="PTHR10039">
    <property type="entry name" value="AMELOGENIN"/>
    <property type="match status" value="1"/>
</dbReference>
<proteinExistence type="predicted"/>
<dbReference type="Pfam" id="PF24809">
    <property type="entry name" value="DUF7708"/>
    <property type="match status" value="1"/>
</dbReference>
<gene>
    <name evidence="5" type="ORF">B0J11DRAFT_308728</name>
</gene>
<comment type="caution">
    <text evidence="5">The sequence shown here is derived from an EMBL/GenBank/DDBJ whole genome shotgun (WGS) entry which is preliminary data.</text>
</comment>
<evidence type="ECO:0000259" key="4">
    <source>
        <dbReference type="Pfam" id="PF24883"/>
    </source>
</evidence>
<evidence type="ECO:0000313" key="6">
    <source>
        <dbReference type="Proteomes" id="UP000700596"/>
    </source>
</evidence>
<evidence type="ECO:0008006" key="7">
    <source>
        <dbReference type="Google" id="ProtNLM"/>
    </source>
</evidence>
<evidence type="ECO:0000259" key="3">
    <source>
        <dbReference type="Pfam" id="PF24809"/>
    </source>
</evidence>
<dbReference type="InterPro" id="IPR056884">
    <property type="entry name" value="NPHP3-like_N"/>
</dbReference>